<dbReference type="Proteomes" id="UP000189674">
    <property type="component" value="Chromosome"/>
</dbReference>
<dbReference type="RefSeq" id="WP_205847950.1">
    <property type="nucleotide sequence ID" value="NZ_CP019791.1"/>
</dbReference>
<evidence type="ECO:0000256" key="4">
    <source>
        <dbReference type="ARBA" id="ARBA00022475"/>
    </source>
</evidence>
<keyword evidence="6 8" id="KW-1133">Transmembrane helix</keyword>
<proteinExistence type="inferred from homology"/>
<comment type="similarity">
    <text evidence="2 8">Belongs to the 4-toluene sulfonate uptake permease (TSUP) (TC 2.A.102) family.</text>
</comment>
<dbReference type="AlphaFoldDB" id="A0A1U9NGX8"/>
<feature type="transmembrane region" description="Helical" evidence="8">
    <location>
        <begin position="77"/>
        <end position="95"/>
    </location>
</feature>
<keyword evidence="3" id="KW-0813">Transport</keyword>
<evidence type="ECO:0000256" key="2">
    <source>
        <dbReference type="ARBA" id="ARBA00009142"/>
    </source>
</evidence>
<dbReference type="EMBL" id="CP019791">
    <property type="protein sequence ID" value="AQT66994.1"/>
    <property type="molecule type" value="Genomic_DNA"/>
</dbReference>
<dbReference type="KEGG" id="alus:STSP2_00132"/>
<protein>
    <recommendedName>
        <fullName evidence="8">Probable membrane transporter protein</fullName>
    </recommendedName>
</protein>
<dbReference type="Pfam" id="PF01925">
    <property type="entry name" value="TauE"/>
    <property type="match status" value="1"/>
</dbReference>
<evidence type="ECO:0000313" key="9">
    <source>
        <dbReference type="EMBL" id="AQT66994.1"/>
    </source>
</evidence>
<reference evidence="10" key="1">
    <citation type="submission" date="2017-02" db="EMBL/GenBank/DDBJ databases">
        <title>Comparative genomics and description of representatives of a novel lineage of planctomycetes thriving in anoxic sediments.</title>
        <authorList>
            <person name="Spring S."/>
            <person name="Bunk B."/>
            <person name="Sproer C."/>
        </authorList>
    </citation>
    <scope>NUCLEOTIDE SEQUENCE [LARGE SCALE GENOMIC DNA]</scope>
    <source>
        <strain evidence="10">ST-NAGAB-D1</strain>
    </source>
</reference>
<dbReference type="InterPro" id="IPR002781">
    <property type="entry name" value="TM_pro_TauE-like"/>
</dbReference>
<dbReference type="STRING" id="1936003.STSP2_00132"/>
<keyword evidence="10" id="KW-1185">Reference proteome</keyword>
<dbReference type="PANTHER" id="PTHR30269:SF0">
    <property type="entry name" value="MEMBRANE TRANSPORTER PROTEIN YFCA-RELATED"/>
    <property type="match status" value="1"/>
</dbReference>
<keyword evidence="5 8" id="KW-0812">Transmembrane</keyword>
<evidence type="ECO:0000256" key="7">
    <source>
        <dbReference type="ARBA" id="ARBA00023136"/>
    </source>
</evidence>
<feature type="transmembrane region" description="Helical" evidence="8">
    <location>
        <begin position="101"/>
        <end position="120"/>
    </location>
</feature>
<gene>
    <name evidence="9" type="ORF">STSP2_00132</name>
</gene>
<dbReference type="InterPro" id="IPR052017">
    <property type="entry name" value="TSUP"/>
</dbReference>
<evidence type="ECO:0000256" key="6">
    <source>
        <dbReference type="ARBA" id="ARBA00022989"/>
    </source>
</evidence>
<dbReference type="GO" id="GO:0005886">
    <property type="term" value="C:plasma membrane"/>
    <property type="evidence" value="ECO:0007669"/>
    <property type="project" value="UniProtKB-SubCell"/>
</dbReference>
<organism evidence="9 10">
    <name type="scientific">Anaerohalosphaera lusitana</name>
    <dbReference type="NCBI Taxonomy" id="1936003"/>
    <lineage>
        <taxon>Bacteria</taxon>
        <taxon>Pseudomonadati</taxon>
        <taxon>Planctomycetota</taxon>
        <taxon>Phycisphaerae</taxon>
        <taxon>Sedimentisphaerales</taxon>
        <taxon>Anaerohalosphaeraceae</taxon>
        <taxon>Anaerohalosphaera</taxon>
    </lineage>
</organism>
<keyword evidence="7 8" id="KW-0472">Membrane</keyword>
<feature type="transmembrane region" description="Helical" evidence="8">
    <location>
        <begin position="189"/>
        <end position="211"/>
    </location>
</feature>
<evidence type="ECO:0000256" key="5">
    <source>
        <dbReference type="ARBA" id="ARBA00022692"/>
    </source>
</evidence>
<name>A0A1U9NGX8_9BACT</name>
<evidence type="ECO:0000256" key="8">
    <source>
        <dbReference type="RuleBase" id="RU363041"/>
    </source>
</evidence>
<sequence>MPEITITDYIILAFAGLLAGFVDSIAGGGGIITVPALMAVGIPPHFALGTNKLQASFGSFTASAHYIRKNLANLRDCIAGVLFTAIGAALGTWTVQQISPAFLQAAIPLMLVAIFLYLIFSPDFGTLDKHPVMHTQAFYFTAGLALGFYDGFFGPGVGSFWTFVFVLLMGMNLRTATAHTKIMNFTSNIISLVVFIAGGHVLFTAGLIMAIGQLIGATAGSHLVITRGVKFVRIFFLTVVALTIIKLIYDTYLAPAL</sequence>
<evidence type="ECO:0000256" key="1">
    <source>
        <dbReference type="ARBA" id="ARBA00004651"/>
    </source>
</evidence>
<evidence type="ECO:0000313" key="10">
    <source>
        <dbReference type="Proteomes" id="UP000189674"/>
    </source>
</evidence>
<feature type="transmembrane region" description="Helical" evidence="8">
    <location>
        <begin position="231"/>
        <end position="249"/>
    </location>
</feature>
<keyword evidence="4 8" id="KW-1003">Cell membrane</keyword>
<comment type="subcellular location">
    <subcellularLocation>
        <location evidence="1 8">Cell membrane</location>
        <topology evidence="1 8">Multi-pass membrane protein</topology>
    </subcellularLocation>
</comment>
<accession>A0A1U9NGX8</accession>
<evidence type="ECO:0000256" key="3">
    <source>
        <dbReference type="ARBA" id="ARBA00022448"/>
    </source>
</evidence>
<dbReference type="PANTHER" id="PTHR30269">
    <property type="entry name" value="TRANSMEMBRANE PROTEIN YFCA"/>
    <property type="match status" value="1"/>
</dbReference>